<dbReference type="SUPFAM" id="SSF53474">
    <property type="entry name" value="alpha/beta-Hydrolases"/>
    <property type="match status" value="1"/>
</dbReference>
<keyword evidence="1" id="KW-0378">Hydrolase</keyword>
<dbReference type="AlphaFoldDB" id="A0A5C4N6J8"/>
<dbReference type="PANTHER" id="PTHR36513:SF1">
    <property type="entry name" value="TRANSMEMBRANE PROTEIN"/>
    <property type="match status" value="1"/>
</dbReference>
<name>A0A5C4N6J8_9RHOB</name>
<dbReference type="Gene3D" id="3.40.50.1820">
    <property type="entry name" value="alpha/beta hydrolase"/>
    <property type="match status" value="1"/>
</dbReference>
<sequence>MTLVLGRRQVLLGGLALGGCAAVPDDIIGVAGAPTSAEAGPRSTHDIFVVTTRALDPNPAVLFSSRRSDGLSFASATVTIPLTHQAGRVERPDRLPPDPSQQMTVVEPFLYNEDGFVAAIDAALAARPRSDRHALVFVHGYNTTLAEALLRLGQFVEDSGYTGVPILFSWASGGRLLNYVYDLNSVLAARDDLIRAAEVLARTQTTAVDVVAHSMGNLLTVEAMRQAQLLGRFNETGRLRYIILASPDVDVDLFRRQLEPFPRDERRFFVLISRDDGALRVSRLLAGGVPRVGAGDVEPLAAIGVTVIDLSEIEVGGLSHTKFAESPEIVQLIGARLSRDGPLETAAGPSLAESLAASVAAVGATASSE</sequence>
<dbReference type="OrthoDB" id="9797755at2"/>
<keyword evidence="2" id="KW-1185">Reference proteome</keyword>
<dbReference type="PROSITE" id="PS51318">
    <property type="entry name" value="TAT"/>
    <property type="match status" value="1"/>
</dbReference>
<evidence type="ECO:0000313" key="1">
    <source>
        <dbReference type="EMBL" id="TNC66569.1"/>
    </source>
</evidence>
<dbReference type="InterPro" id="IPR010297">
    <property type="entry name" value="DUF900_hydrolase"/>
</dbReference>
<gene>
    <name evidence="1" type="ORF">FHG71_16415</name>
</gene>
<protein>
    <submittedName>
        <fullName evidence="1">Alpha/beta hydrolase</fullName>
    </submittedName>
</protein>
<dbReference type="PIRSF" id="PIRSF033909">
    <property type="entry name" value="UCP033909"/>
    <property type="match status" value="1"/>
</dbReference>
<dbReference type="PANTHER" id="PTHR36513">
    <property type="entry name" value="ABC TRANSMEMBRANE TYPE-1 DOMAIN-CONTAINING PROTEIN"/>
    <property type="match status" value="1"/>
</dbReference>
<organism evidence="1 2">
    <name type="scientific">Rubellimicrobium roseum</name>
    <dbReference type="NCBI Taxonomy" id="687525"/>
    <lineage>
        <taxon>Bacteria</taxon>
        <taxon>Pseudomonadati</taxon>
        <taxon>Pseudomonadota</taxon>
        <taxon>Alphaproteobacteria</taxon>
        <taxon>Rhodobacterales</taxon>
        <taxon>Roseobacteraceae</taxon>
        <taxon>Rubellimicrobium</taxon>
    </lineage>
</organism>
<evidence type="ECO:0000313" key="2">
    <source>
        <dbReference type="Proteomes" id="UP000305709"/>
    </source>
</evidence>
<comment type="caution">
    <text evidence="1">The sequence shown here is derived from an EMBL/GenBank/DDBJ whole genome shotgun (WGS) entry which is preliminary data.</text>
</comment>
<dbReference type="PROSITE" id="PS51257">
    <property type="entry name" value="PROKAR_LIPOPROTEIN"/>
    <property type="match status" value="1"/>
</dbReference>
<dbReference type="Pfam" id="PF05990">
    <property type="entry name" value="DUF900"/>
    <property type="match status" value="1"/>
</dbReference>
<dbReference type="GO" id="GO:0016787">
    <property type="term" value="F:hydrolase activity"/>
    <property type="evidence" value="ECO:0007669"/>
    <property type="project" value="UniProtKB-KW"/>
</dbReference>
<dbReference type="InterPro" id="IPR029058">
    <property type="entry name" value="AB_hydrolase_fold"/>
</dbReference>
<dbReference type="InterPro" id="IPR014586">
    <property type="entry name" value="UCP033909"/>
</dbReference>
<dbReference type="RefSeq" id="WP_139082786.1">
    <property type="nucleotide sequence ID" value="NZ_VDFV01000032.1"/>
</dbReference>
<accession>A0A5C4N6J8</accession>
<dbReference type="InterPro" id="IPR006311">
    <property type="entry name" value="TAT_signal"/>
</dbReference>
<dbReference type="EMBL" id="VDFV01000032">
    <property type="protein sequence ID" value="TNC66569.1"/>
    <property type="molecule type" value="Genomic_DNA"/>
</dbReference>
<reference evidence="1 2" key="1">
    <citation type="submission" date="2019-06" db="EMBL/GenBank/DDBJ databases">
        <authorList>
            <person name="Jiang L."/>
        </authorList>
    </citation>
    <scope>NUCLEOTIDE SEQUENCE [LARGE SCALE GENOMIC DNA]</scope>
    <source>
        <strain evidence="1 2">YIM 48858</strain>
    </source>
</reference>
<proteinExistence type="predicted"/>
<dbReference type="Proteomes" id="UP000305709">
    <property type="component" value="Unassembled WGS sequence"/>
</dbReference>